<evidence type="ECO:0000259" key="15">
    <source>
        <dbReference type="SMART" id="SM00936"/>
    </source>
</evidence>
<dbReference type="Pfam" id="PF00768">
    <property type="entry name" value="Peptidase_S11"/>
    <property type="match status" value="1"/>
</dbReference>
<keyword evidence="17" id="KW-1185">Reference proteome</keyword>
<comment type="function">
    <text evidence="1">Removes C-terminal D-alanyl residues from sugar-peptide cell wall precursors.</text>
</comment>
<dbReference type="Pfam" id="PF07943">
    <property type="entry name" value="PBP5_C"/>
    <property type="match status" value="1"/>
</dbReference>
<dbReference type="SUPFAM" id="SSF69189">
    <property type="entry name" value="Penicillin-binding protein associated domain"/>
    <property type="match status" value="1"/>
</dbReference>
<evidence type="ECO:0000256" key="2">
    <source>
        <dbReference type="ARBA" id="ARBA00004752"/>
    </source>
</evidence>
<dbReference type="Proteomes" id="UP001596267">
    <property type="component" value="Unassembled WGS sequence"/>
</dbReference>
<keyword evidence="10" id="KW-0573">Peptidoglycan synthesis</keyword>
<dbReference type="PANTHER" id="PTHR21581:SF11">
    <property type="entry name" value="D-ALANYL-D-ALANINE CARBOXYPEPTIDASE DACA"/>
    <property type="match status" value="1"/>
</dbReference>
<dbReference type="InterPro" id="IPR037167">
    <property type="entry name" value="Peptidase_S11_C_sf"/>
</dbReference>
<evidence type="ECO:0000256" key="12">
    <source>
        <dbReference type="ARBA" id="ARBA00034000"/>
    </source>
</evidence>
<keyword evidence="5 16" id="KW-0121">Carboxypeptidase</keyword>
<dbReference type="EMBL" id="JBHSTQ010000004">
    <property type="protein sequence ID" value="MFC6385965.1"/>
    <property type="molecule type" value="Genomic_DNA"/>
</dbReference>
<dbReference type="InterPro" id="IPR018044">
    <property type="entry name" value="Peptidase_S11"/>
</dbReference>
<dbReference type="Gene3D" id="3.40.710.10">
    <property type="entry name" value="DD-peptidase/beta-lactamase superfamily"/>
    <property type="match status" value="1"/>
</dbReference>
<organism evidence="16 17">
    <name type="scientific">Sporolactobacillus kofuensis</name>
    <dbReference type="NCBI Taxonomy" id="269672"/>
    <lineage>
        <taxon>Bacteria</taxon>
        <taxon>Bacillati</taxon>
        <taxon>Bacillota</taxon>
        <taxon>Bacilli</taxon>
        <taxon>Bacillales</taxon>
        <taxon>Sporolactobacillaceae</taxon>
        <taxon>Sporolactobacillus</taxon>
    </lineage>
</organism>
<feature type="domain" description="Peptidase S11 D-Ala-D-Ala carboxypeptidase A C-terminal" evidence="15">
    <location>
        <begin position="317"/>
        <end position="425"/>
    </location>
</feature>
<evidence type="ECO:0000313" key="17">
    <source>
        <dbReference type="Proteomes" id="UP001596267"/>
    </source>
</evidence>
<name>A0ABW1WCZ0_9BACL</name>
<dbReference type="SMART" id="SM00936">
    <property type="entry name" value="PBP5_C"/>
    <property type="match status" value="1"/>
</dbReference>
<evidence type="ECO:0000256" key="8">
    <source>
        <dbReference type="ARBA" id="ARBA00022801"/>
    </source>
</evidence>
<dbReference type="InterPro" id="IPR012907">
    <property type="entry name" value="Peptidase_S11_C"/>
</dbReference>
<evidence type="ECO:0000256" key="14">
    <source>
        <dbReference type="SAM" id="SignalP"/>
    </source>
</evidence>
<dbReference type="InterPro" id="IPR001967">
    <property type="entry name" value="Peptidase_S11_N"/>
</dbReference>
<keyword evidence="7 14" id="KW-0732">Signal</keyword>
<accession>A0ABW1WCZ0</accession>
<protein>
    <recommendedName>
        <fullName evidence="4">serine-type D-Ala-D-Ala carboxypeptidase</fullName>
        <ecNumber evidence="4">3.4.16.4</ecNumber>
    </recommendedName>
</protein>
<evidence type="ECO:0000256" key="13">
    <source>
        <dbReference type="RuleBase" id="RU004016"/>
    </source>
</evidence>
<evidence type="ECO:0000256" key="10">
    <source>
        <dbReference type="ARBA" id="ARBA00022984"/>
    </source>
</evidence>
<evidence type="ECO:0000256" key="3">
    <source>
        <dbReference type="ARBA" id="ARBA00007164"/>
    </source>
</evidence>
<feature type="chain" id="PRO_5046872153" description="serine-type D-Ala-D-Ala carboxypeptidase" evidence="14">
    <location>
        <begin position="36"/>
        <end position="451"/>
    </location>
</feature>
<reference evidence="17" key="1">
    <citation type="journal article" date="2019" name="Int. J. Syst. Evol. Microbiol.">
        <title>The Global Catalogue of Microorganisms (GCM) 10K type strain sequencing project: providing services to taxonomists for standard genome sequencing and annotation.</title>
        <authorList>
            <consortium name="The Broad Institute Genomics Platform"/>
            <consortium name="The Broad Institute Genome Sequencing Center for Infectious Disease"/>
            <person name="Wu L."/>
            <person name="Ma J."/>
        </authorList>
    </citation>
    <scope>NUCLEOTIDE SEQUENCE [LARGE SCALE GENOMIC DNA]</scope>
    <source>
        <strain evidence="17">CCUG 42001</strain>
    </source>
</reference>
<evidence type="ECO:0000256" key="5">
    <source>
        <dbReference type="ARBA" id="ARBA00022645"/>
    </source>
</evidence>
<comment type="pathway">
    <text evidence="2">Cell wall biogenesis; peptidoglycan biosynthesis.</text>
</comment>
<dbReference type="Gene3D" id="2.60.410.10">
    <property type="entry name" value="D-Ala-D-Ala carboxypeptidase, C-terminal domain"/>
    <property type="match status" value="1"/>
</dbReference>
<evidence type="ECO:0000313" key="16">
    <source>
        <dbReference type="EMBL" id="MFC6385965.1"/>
    </source>
</evidence>
<dbReference type="PRINTS" id="PR00725">
    <property type="entry name" value="DADACBPTASE1"/>
</dbReference>
<evidence type="ECO:0000256" key="7">
    <source>
        <dbReference type="ARBA" id="ARBA00022729"/>
    </source>
</evidence>
<sequence length="451" mass="49649">MIFGKKLGRYAAAALAFLLVLTLTFQAPFASKAQAAQDTLGLKAKSAILIDFNSGQILYEKNADKRYPPASMTKMMTEYLVMQALHSKKITWNTKVPVSDYVYQISQNRSFSNVPLRKDYQYTVKELYEAMAIYSANGATIALAEKVGGSEKNFVDLMNKTAKKFGMTGAHYINSSGLDNVDLGKFAPYGGPNSSNELSARDIAKLAYHVINDYPEALNISKIPLKSFTAGIVAPNKPIQMVNWNYMLPGFGVNMDKFKYEGVDGLKTGHTDLAGYCFTGTVNRNGHRLISVVMGTSSDAQRFEQTRALFDYGYQQFSEKALAKKNQLIKGQKAVAVHNGKQDQVKVAFGKSYSTAVANGEKVSTKFKVVLDRSKLNKDGQLEAPVKKGETIGYATPVSKGNAQYGQLYDNNNKIPVIAAEQVDKNNWFVRLFKGIGSVFGSLFSWIAGLF</sequence>
<dbReference type="GO" id="GO:0004180">
    <property type="term" value="F:carboxypeptidase activity"/>
    <property type="evidence" value="ECO:0007669"/>
    <property type="project" value="UniProtKB-KW"/>
</dbReference>
<dbReference type="InterPro" id="IPR015956">
    <property type="entry name" value="Peniciliin-bd_prot_C_sf"/>
</dbReference>
<dbReference type="InterPro" id="IPR012338">
    <property type="entry name" value="Beta-lactam/transpept-like"/>
</dbReference>
<keyword evidence="9" id="KW-0133">Cell shape</keyword>
<keyword evidence="11" id="KW-0961">Cell wall biogenesis/degradation</keyword>
<keyword evidence="8 16" id="KW-0378">Hydrolase</keyword>
<feature type="signal peptide" evidence="14">
    <location>
        <begin position="1"/>
        <end position="35"/>
    </location>
</feature>
<comment type="caution">
    <text evidence="16">The sequence shown here is derived from an EMBL/GenBank/DDBJ whole genome shotgun (WGS) entry which is preliminary data.</text>
</comment>
<evidence type="ECO:0000256" key="1">
    <source>
        <dbReference type="ARBA" id="ARBA00003217"/>
    </source>
</evidence>
<evidence type="ECO:0000256" key="9">
    <source>
        <dbReference type="ARBA" id="ARBA00022960"/>
    </source>
</evidence>
<dbReference type="RefSeq" id="WP_253053252.1">
    <property type="nucleotide sequence ID" value="NZ_JAMXWN010000003.1"/>
</dbReference>
<comment type="similarity">
    <text evidence="3 13">Belongs to the peptidase S11 family.</text>
</comment>
<keyword evidence="6" id="KW-0645">Protease</keyword>
<comment type="catalytic activity">
    <reaction evidence="12">
        <text>Preferential cleavage: (Ac)2-L-Lys-D-Ala-|-D-Ala. Also transpeptidation of peptidyl-alanyl moieties that are N-acyl substituents of D-alanine.</text>
        <dbReference type="EC" id="3.4.16.4"/>
    </reaction>
</comment>
<proteinExistence type="inferred from homology"/>
<evidence type="ECO:0000256" key="6">
    <source>
        <dbReference type="ARBA" id="ARBA00022670"/>
    </source>
</evidence>
<dbReference type="SUPFAM" id="SSF56601">
    <property type="entry name" value="beta-lactamase/transpeptidase-like"/>
    <property type="match status" value="1"/>
</dbReference>
<gene>
    <name evidence="16" type="ORF">ACFP7A_05065</name>
</gene>
<dbReference type="PANTHER" id="PTHR21581">
    <property type="entry name" value="D-ALANYL-D-ALANINE CARBOXYPEPTIDASE"/>
    <property type="match status" value="1"/>
</dbReference>
<dbReference type="EC" id="3.4.16.4" evidence="4"/>
<evidence type="ECO:0000256" key="4">
    <source>
        <dbReference type="ARBA" id="ARBA00012448"/>
    </source>
</evidence>
<evidence type="ECO:0000256" key="11">
    <source>
        <dbReference type="ARBA" id="ARBA00023316"/>
    </source>
</evidence>